<accession>A0A7H0VA16</accession>
<reference evidence="2 3" key="1">
    <citation type="submission" date="2020-08" db="EMBL/GenBank/DDBJ databases">
        <title>Croceimicrobium hydrocarbonivorans gen. nov., sp. nov., a novel marine bacterium isolated from a bacterial consortium that degrades polyethylene terephthalate.</title>
        <authorList>
            <person name="Liu R."/>
        </authorList>
    </citation>
    <scope>NUCLEOTIDE SEQUENCE [LARGE SCALE GENOMIC DNA]</scope>
    <source>
        <strain evidence="2 3">A20-9</strain>
    </source>
</reference>
<evidence type="ECO:0000313" key="2">
    <source>
        <dbReference type="EMBL" id="QNR22564.1"/>
    </source>
</evidence>
<gene>
    <name evidence="2" type="ORF">H4K34_09195</name>
</gene>
<dbReference type="Proteomes" id="UP000516305">
    <property type="component" value="Chromosome"/>
</dbReference>
<organism evidence="2 3">
    <name type="scientific">Croceimicrobium hydrocarbonivorans</name>
    <dbReference type="NCBI Taxonomy" id="2761580"/>
    <lineage>
        <taxon>Bacteria</taxon>
        <taxon>Pseudomonadati</taxon>
        <taxon>Bacteroidota</taxon>
        <taxon>Flavobacteriia</taxon>
        <taxon>Flavobacteriales</taxon>
        <taxon>Owenweeksiaceae</taxon>
        <taxon>Croceimicrobium</taxon>
    </lineage>
</organism>
<dbReference type="KEGG" id="chyd:H4K34_09195"/>
<protein>
    <recommendedName>
        <fullName evidence="4">DUF4129 domain-containing protein</fullName>
    </recommendedName>
</protein>
<keyword evidence="1" id="KW-0812">Transmembrane</keyword>
<proteinExistence type="predicted"/>
<keyword evidence="1" id="KW-1133">Transmembrane helix</keyword>
<evidence type="ECO:0000313" key="3">
    <source>
        <dbReference type="Proteomes" id="UP000516305"/>
    </source>
</evidence>
<evidence type="ECO:0000256" key="1">
    <source>
        <dbReference type="SAM" id="Phobius"/>
    </source>
</evidence>
<evidence type="ECO:0008006" key="4">
    <source>
        <dbReference type="Google" id="ProtNLM"/>
    </source>
</evidence>
<feature type="transmembrane region" description="Helical" evidence="1">
    <location>
        <begin position="81"/>
        <end position="99"/>
    </location>
</feature>
<keyword evidence="1" id="KW-0472">Membrane</keyword>
<sequence>MSIRLSFILLGLVLGPWLKASDSLPSYREASSELIAELEEDRDLEYKEPSSKQSESPGQMLLALLKKYLGNLFETAGRSPLTRPILIFLGVLLGLYILYRIIGPDRLGLGHNERYSGPSHLSDFERSAESLEALMLKAEQAGDWREYIRLQFLIGLKQMQLKGHLKVSPQKTALDYQYEIQKRDLALRFKDFSRTFEYIWFGGFEADEDRARSYQLESKELERHL</sequence>
<dbReference type="AlphaFoldDB" id="A0A7H0VA16"/>
<dbReference type="RefSeq" id="WP_210757130.1">
    <property type="nucleotide sequence ID" value="NZ_CP060139.1"/>
</dbReference>
<dbReference type="EMBL" id="CP060139">
    <property type="protein sequence ID" value="QNR22564.1"/>
    <property type="molecule type" value="Genomic_DNA"/>
</dbReference>
<keyword evidence="3" id="KW-1185">Reference proteome</keyword>
<name>A0A7H0VA16_9FLAO</name>